<keyword evidence="1" id="KW-0812">Transmembrane</keyword>
<gene>
    <name evidence="2" type="ORF">SAMN04244560_00118</name>
</gene>
<organism evidence="2 3">
    <name type="scientific">Thermoanaerobacter thermohydrosulfuricus</name>
    <name type="common">Clostridium thermohydrosulfuricum</name>
    <dbReference type="NCBI Taxonomy" id="1516"/>
    <lineage>
        <taxon>Bacteria</taxon>
        <taxon>Bacillati</taxon>
        <taxon>Bacillota</taxon>
        <taxon>Clostridia</taxon>
        <taxon>Thermoanaerobacterales</taxon>
        <taxon>Thermoanaerobacteraceae</taxon>
        <taxon>Thermoanaerobacter</taxon>
    </lineage>
</organism>
<reference evidence="2 3" key="1">
    <citation type="submission" date="2016-10" db="EMBL/GenBank/DDBJ databases">
        <authorList>
            <person name="de Groot N.N."/>
        </authorList>
    </citation>
    <scope>NUCLEOTIDE SEQUENCE [LARGE SCALE GENOMIC DNA]</scope>
    <source>
        <strain evidence="2 3">DSM 569</strain>
    </source>
</reference>
<proteinExistence type="predicted"/>
<evidence type="ECO:0000256" key="1">
    <source>
        <dbReference type="SAM" id="Phobius"/>
    </source>
</evidence>
<keyword evidence="1" id="KW-1133">Transmembrane helix</keyword>
<evidence type="ECO:0000313" key="2">
    <source>
        <dbReference type="EMBL" id="SDF02256.1"/>
    </source>
</evidence>
<name>A0A1G7HPK3_THETY</name>
<dbReference type="Proteomes" id="UP000183404">
    <property type="component" value="Unassembled WGS sequence"/>
</dbReference>
<evidence type="ECO:0000313" key="3">
    <source>
        <dbReference type="Proteomes" id="UP000183404"/>
    </source>
</evidence>
<keyword evidence="1" id="KW-0472">Membrane</keyword>
<dbReference type="RefSeq" id="WP_074591904.1">
    <property type="nucleotide sequence ID" value="NZ_FNBS01000002.1"/>
</dbReference>
<dbReference type="EMBL" id="FNBS01000002">
    <property type="protein sequence ID" value="SDF02256.1"/>
    <property type="molecule type" value="Genomic_DNA"/>
</dbReference>
<accession>A0A1G7HPK3</accession>
<sequence>MYNELTFSIYKKVMTVLAALKRDTKGLNEYVAVASLLALVSGIAVLAIPQARTTISNLWNNTLSAMSSLFQNVASGGQ</sequence>
<dbReference type="AlphaFoldDB" id="A0A1G7HPK3"/>
<protein>
    <submittedName>
        <fullName evidence="2">Uncharacterized protein</fullName>
    </submittedName>
</protein>
<feature type="transmembrane region" description="Helical" evidence="1">
    <location>
        <begin position="30"/>
        <end position="48"/>
    </location>
</feature>